<dbReference type="Gene3D" id="2.60.40.650">
    <property type="match status" value="1"/>
</dbReference>
<sequence length="526" mass="55399">MTTPPRLPAVRAAATGFIAVIAALGMGHLVAGLLLLPSASPFFAVGNAFIDRTPTSVKNFAVENFGTNDKPALLIGMAVVLALVGMGIGLTSRRSAVPGMIAVVIVGIVGALAVHEQSTGSSSLLAPAASLVAGVGTFLGLHRLAQPRVTTVEPGADQPPVGSLGRRRFVLGSVVAALGALVAGAGGFALARRVDVTASRRGIGELIPTTPAPPIPPGAAFPELGTPPFITPAADFYRIDINLEVPQLRAEDATLRITGMVDTPIELTFDDIRSMPLVEKTITMTCVSNEVGGPYVSTANFIGVPLLDLLDRAGVQGDAQQLVGHSADGFTLGTPLDLLRATGRDAMLAIGMNREALLPEHGFPMRTVVPGLYGYVSATKWVNELELATYDVKPYWVERGWDGQPPGVVPIKISSRIDSPSSFQQVPGGEITVAGTAWAQGRGISRVEVRFDKEDWRPAELATEVNPYTWRMFRLTTTLAPGQHTVTCRAYDGANVMQVQDRLRLINPGPVPDGSTGWQSIVFTVA</sequence>
<dbReference type="RefSeq" id="WP_140692978.1">
    <property type="nucleotide sequence ID" value="NZ_RCZG01000006.1"/>
</dbReference>
<dbReference type="OrthoDB" id="9795587at2"/>
<evidence type="ECO:0000313" key="3">
    <source>
        <dbReference type="EMBL" id="TPG33000.1"/>
    </source>
</evidence>
<evidence type="ECO:0000259" key="2">
    <source>
        <dbReference type="Pfam" id="PF00174"/>
    </source>
</evidence>
<name>A0A502E958_9MYCO</name>
<gene>
    <name evidence="3" type="ORF">EAH80_16410</name>
</gene>
<dbReference type="InterPro" id="IPR014756">
    <property type="entry name" value="Ig_E-set"/>
</dbReference>
<protein>
    <submittedName>
        <fullName evidence="3">Molybdopterin-binding protein</fullName>
    </submittedName>
</protein>
<dbReference type="AlphaFoldDB" id="A0A502E958"/>
<keyword evidence="4" id="KW-1185">Reference proteome</keyword>
<dbReference type="Proteomes" id="UP000320095">
    <property type="component" value="Unassembled WGS sequence"/>
</dbReference>
<feature type="transmembrane region" description="Helical" evidence="1">
    <location>
        <begin position="72"/>
        <end position="90"/>
    </location>
</feature>
<dbReference type="Gene3D" id="3.90.420.10">
    <property type="entry name" value="Oxidoreductase, molybdopterin-binding domain"/>
    <property type="match status" value="1"/>
</dbReference>
<proteinExistence type="predicted"/>
<accession>A0A502E958</accession>
<dbReference type="InterPro" id="IPR036374">
    <property type="entry name" value="OxRdtase_Mopterin-bd_sf"/>
</dbReference>
<dbReference type="InterPro" id="IPR000572">
    <property type="entry name" value="OxRdtase_Mopterin-bd_dom"/>
</dbReference>
<organism evidence="3 4">
    <name type="scientific">Mycolicibacterium hodleri</name>
    <dbReference type="NCBI Taxonomy" id="49897"/>
    <lineage>
        <taxon>Bacteria</taxon>
        <taxon>Bacillati</taxon>
        <taxon>Actinomycetota</taxon>
        <taxon>Actinomycetes</taxon>
        <taxon>Mycobacteriales</taxon>
        <taxon>Mycobacteriaceae</taxon>
        <taxon>Mycolicibacterium</taxon>
    </lineage>
</organism>
<dbReference type="GO" id="GO:0020037">
    <property type="term" value="F:heme binding"/>
    <property type="evidence" value="ECO:0007669"/>
    <property type="project" value="TreeGrafter"/>
</dbReference>
<feature type="transmembrane region" description="Helical" evidence="1">
    <location>
        <begin position="97"/>
        <end position="115"/>
    </location>
</feature>
<dbReference type="PANTHER" id="PTHR19372">
    <property type="entry name" value="SULFITE REDUCTASE"/>
    <property type="match status" value="1"/>
</dbReference>
<feature type="transmembrane region" description="Helical" evidence="1">
    <location>
        <begin position="169"/>
        <end position="191"/>
    </location>
</feature>
<keyword evidence="1" id="KW-1133">Transmembrane helix</keyword>
<feature type="transmembrane region" description="Helical" evidence="1">
    <location>
        <begin position="12"/>
        <end position="36"/>
    </location>
</feature>
<evidence type="ECO:0000313" key="4">
    <source>
        <dbReference type="Proteomes" id="UP000320095"/>
    </source>
</evidence>
<keyword evidence="1" id="KW-0472">Membrane</keyword>
<dbReference type="GO" id="GO:0043546">
    <property type="term" value="F:molybdopterin cofactor binding"/>
    <property type="evidence" value="ECO:0007669"/>
    <property type="project" value="TreeGrafter"/>
</dbReference>
<dbReference type="SUPFAM" id="SSF56524">
    <property type="entry name" value="Oxidoreductase molybdopterin-binding domain"/>
    <property type="match status" value="1"/>
</dbReference>
<evidence type="ECO:0000256" key="1">
    <source>
        <dbReference type="SAM" id="Phobius"/>
    </source>
</evidence>
<dbReference type="PRINTS" id="PR00407">
    <property type="entry name" value="EUMOPTERIN"/>
</dbReference>
<dbReference type="GO" id="GO:0006790">
    <property type="term" value="P:sulfur compound metabolic process"/>
    <property type="evidence" value="ECO:0007669"/>
    <property type="project" value="TreeGrafter"/>
</dbReference>
<keyword evidence="1" id="KW-0812">Transmembrane</keyword>
<dbReference type="Pfam" id="PF00174">
    <property type="entry name" value="Oxidored_molyb"/>
    <property type="match status" value="1"/>
</dbReference>
<feature type="transmembrane region" description="Helical" evidence="1">
    <location>
        <begin position="121"/>
        <end position="141"/>
    </location>
</feature>
<dbReference type="GO" id="GO:0008482">
    <property type="term" value="F:sulfite oxidase activity"/>
    <property type="evidence" value="ECO:0007669"/>
    <property type="project" value="TreeGrafter"/>
</dbReference>
<dbReference type="EMBL" id="RCZG01000006">
    <property type="protein sequence ID" value="TPG33000.1"/>
    <property type="molecule type" value="Genomic_DNA"/>
</dbReference>
<dbReference type="SUPFAM" id="SSF81296">
    <property type="entry name" value="E set domains"/>
    <property type="match status" value="1"/>
</dbReference>
<reference evidence="3 4" key="1">
    <citation type="journal article" date="2019" name="Environ. Microbiol.">
        <title>Species interactions and distinct microbial communities in high Arctic permafrost affected cryosols are associated with the CH4 and CO2 gas fluxes.</title>
        <authorList>
            <person name="Altshuler I."/>
            <person name="Hamel J."/>
            <person name="Turney S."/>
            <person name="Magnuson E."/>
            <person name="Levesque R."/>
            <person name="Greer C."/>
            <person name="Whyte L.G."/>
        </authorList>
    </citation>
    <scope>NUCLEOTIDE SEQUENCE [LARGE SCALE GENOMIC DNA]</scope>
    <source>
        <strain evidence="3 4">S5.20</strain>
    </source>
</reference>
<feature type="domain" description="Oxidoreductase molybdopterin-binding" evidence="2">
    <location>
        <begin position="243"/>
        <end position="396"/>
    </location>
</feature>
<dbReference type="PANTHER" id="PTHR19372:SF7">
    <property type="entry name" value="SULFITE OXIDASE, MITOCHONDRIAL"/>
    <property type="match status" value="1"/>
</dbReference>
<dbReference type="Pfam" id="PF17957">
    <property type="entry name" value="Big_7"/>
    <property type="match status" value="1"/>
</dbReference>
<comment type="caution">
    <text evidence="3">The sequence shown here is derived from an EMBL/GenBank/DDBJ whole genome shotgun (WGS) entry which is preliminary data.</text>
</comment>
<dbReference type="InterPro" id="IPR008335">
    <property type="entry name" value="Mopterin_OxRdtase_euk"/>
</dbReference>